<accession>A0ABV7JY01</accession>
<evidence type="ECO:0008006" key="3">
    <source>
        <dbReference type="Google" id="ProtNLM"/>
    </source>
</evidence>
<gene>
    <name evidence="1" type="ORF">ACFOEW_14300</name>
</gene>
<evidence type="ECO:0000313" key="2">
    <source>
        <dbReference type="Proteomes" id="UP001595477"/>
    </source>
</evidence>
<dbReference type="RefSeq" id="WP_241155669.1">
    <property type="nucleotide sequence ID" value="NZ_JBHRSX010000033.1"/>
</dbReference>
<proteinExistence type="predicted"/>
<sequence>MRHSFLSLAVSLAAYSVIWAALVAAPILYSGESTAQEAQTSGDEWDAWDEFDEFEENEEVSSFTWAGFGEIALGQRLSSDPAINTDKTLRDLRVQLQADYTLEASTLTFRGDLYYDGVLDSVEVQIREAAWQGNLAFLGDWGSKFDAKIGQQVLTWGTGDYVFLNDMFPKDYQSFFAGRDDEYLKAPSLSAKLSGYFDWVNVDLVVTPQFEPDNGITGEYFSFFNPQFGMNVAPAFDVLERNEPDDAEWALRMYKTVGQTEFAFYGYRGYNKTPMAADEQGLPRYSRLNVWGASAVKPLGPGLAKFEYAYHDAMEDGDGTNPLVPNSQHRLLVGYEQELVANLTGSVQWYAEHIVDHDALLANSYWPQYEQEESRHVVTTQLMYRALRQTLTLNWFNFYSPTDSDGYMKFRATYSPVDEWQINGGANLFYGDEPHTFYSQFNDASNVYASFRYFY</sequence>
<protein>
    <recommendedName>
        <fullName evidence="3">DUF1302 domain-containing protein</fullName>
    </recommendedName>
</protein>
<comment type="caution">
    <text evidence="1">The sequence shown here is derived from an EMBL/GenBank/DDBJ whole genome shotgun (WGS) entry which is preliminary data.</text>
</comment>
<evidence type="ECO:0000313" key="1">
    <source>
        <dbReference type="EMBL" id="MFC3202984.1"/>
    </source>
</evidence>
<dbReference type="EMBL" id="JBHRSX010000033">
    <property type="protein sequence ID" value="MFC3202984.1"/>
    <property type="molecule type" value="Genomic_DNA"/>
</dbReference>
<keyword evidence="2" id="KW-1185">Reference proteome</keyword>
<reference evidence="2" key="1">
    <citation type="journal article" date="2019" name="Int. J. Syst. Evol. Microbiol.">
        <title>The Global Catalogue of Microorganisms (GCM) 10K type strain sequencing project: providing services to taxonomists for standard genome sequencing and annotation.</title>
        <authorList>
            <consortium name="The Broad Institute Genomics Platform"/>
            <consortium name="The Broad Institute Genome Sequencing Center for Infectious Disease"/>
            <person name="Wu L."/>
            <person name="Ma J."/>
        </authorList>
    </citation>
    <scope>NUCLEOTIDE SEQUENCE [LARGE SCALE GENOMIC DNA]</scope>
    <source>
        <strain evidence="2">KCTC 52449</strain>
    </source>
</reference>
<dbReference type="Proteomes" id="UP001595477">
    <property type="component" value="Unassembled WGS sequence"/>
</dbReference>
<organism evidence="1 2">
    <name type="scientific">Alteromonas oceani</name>
    <dbReference type="NCBI Taxonomy" id="2071609"/>
    <lineage>
        <taxon>Bacteria</taxon>
        <taxon>Pseudomonadati</taxon>
        <taxon>Pseudomonadota</taxon>
        <taxon>Gammaproteobacteria</taxon>
        <taxon>Alteromonadales</taxon>
        <taxon>Alteromonadaceae</taxon>
        <taxon>Alteromonas/Salinimonas group</taxon>
        <taxon>Alteromonas</taxon>
    </lineage>
</organism>
<name>A0ABV7JY01_9ALTE</name>